<organism evidence="2 3">
    <name type="scientific">Dryococelus australis</name>
    <dbReference type="NCBI Taxonomy" id="614101"/>
    <lineage>
        <taxon>Eukaryota</taxon>
        <taxon>Metazoa</taxon>
        <taxon>Ecdysozoa</taxon>
        <taxon>Arthropoda</taxon>
        <taxon>Hexapoda</taxon>
        <taxon>Insecta</taxon>
        <taxon>Pterygota</taxon>
        <taxon>Neoptera</taxon>
        <taxon>Polyneoptera</taxon>
        <taxon>Phasmatodea</taxon>
        <taxon>Verophasmatodea</taxon>
        <taxon>Anareolatae</taxon>
        <taxon>Phasmatidae</taxon>
        <taxon>Eurycanthinae</taxon>
        <taxon>Dryococelus</taxon>
    </lineage>
</organism>
<keyword evidence="3" id="KW-1185">Reference proteome</keyword>
<evidence type="ECO:0000256" key="1">
    <source>
        <dbReference type="SAM" id="MobiDB-lite"/>
    </source>
</evidence>
<proteinExistence type="predicted"/>
<evidence type="ECO:0000313" key="2">
    <source>
        <dbReference type="EMBL" id="KAJ8886445.1"/>
    </source>
</evidence>
<feature type="compositionally biased region" description="Basic and acidic residues" evidence="1">
    <location>
        <begin position="71"/>
        <end position="99"/>
    </location>
</feature>
<comment type="caution">
    <text evidence="2">The sequence shown here is derived from an EMBL/GenBank/DDBJ whole genome shotgun (WGS) entry which is preliminary data.</text>
</comment>
<evidence type="ECO:0000313" key="3">
    <source>
        <dbReference type="Proteomes" id="UP001159363"/>
    </source>
</evidence>
<gene>
    <name evidence="2" type="ORF">PR048_012656</name>
</gene>
<accession>A0ABQ9HQ88</accession>
<feature type="region of interest" description="Disordered" evidence="1">
    <location>
        <begin position="71"/>
        <end position="136"/>
    </location>
</feature>
<feature type="compositionally biased region" description="Acidic residues" evidence="1">
    <location>
        <begin position="116"/>
        <end position="128"/>
    </location>
</feature>
<name>A0ABQ9HQ88_9NEOP</name>
<sequence>MKLNEELAFYCDNFSKSSHGRRAHITLQPLYDEPIKIKQAKWKNWQELKMYIPPIHHAFFDHLVYEPVHSETRTRRGHGEKSGRIEDETHDDTLTRAHIQEIAAEEEADGNGGEAESADEVVLSDETSDILGSDNE</sequence>
<dbReference type="EMBL" id="JARBHB010000004">
    <property type="protein sequence ID" value="KAJ8886445.1"/>
    <property type="molecule type" value="Genomic_DNA"/>
</dbReference>
<dbReference type="Proteomes" id="UP001159363">
    <property type="component" value="Chromosome X"/>
</dbReference>
<protein>
    <submittedName>
        <fullName evidence="2">Uncharacterized protein</fullName>
    </submittedName>
</protein>
<reference evidence="2 3" key="1">
    <citation type="submission" date="2023-02" db="EMBL/GenBank/DDBJ databases">
        <title>LHISI_Scaffold_Assembly.</title>
        <authorList>
            <person name="Stuart O.P."/>
            <person name="Cleave R."/>
            <person name="Magrath M.J.L."/>
            <person name="Mikheyev A.S."/>
        </authorList>
    </citation>
    <scope>NUCLEOTIDE SEQUENCE [LARGE SCALE GENOMIC DNA]</scope>
    <source>
        <strain evidence="2">Daus_M_001</strain>
        <tissue evidence="2">Leg muscle</tissue>
    </source>
</reference>